<evidence type="ECO:0000313" key="11">
    <source>
        <dbReference type="Proteomes" id="UP001057291"/>
    </source>
</evidence>
<dbReference type="PANTHER" id="PTHR13710:SF150">
    <property type="entry name" value="ATP-DEPENDENT DNA HELICASE RECQ"/>
    <property type="match status" value="1"/>
</dbReference>
<dbReference type="SMART" id="SM00567">
    <property type="entry name" value="EZ_HEAT"/>
    <property type="match status" value="3"/>
</dbReference>
<keyword evidence="4" id="KW-0067">ATP-binding</keyword>
<evidence type="ECO:0000256" key="2">
    <source>
        <dbReference type="ARBA" id="ARBA00022801"/>
    </source>
</evidence>
<dbReference type="GO" id="GO:0005694">
    <property type="term" value="C:chromosome"/>
    <property type="evidence" value="ECO:0007669"/>
    <property type="project" value="TreeGrafter"/>
</dbReference>
<keyword evidence="1" id="KW-0547">Nucleotide-binding</keyword>
<dbReference type="PANTHER" id="PTHR13710">
    <property type="entry name" value="DNA HELICASE RECQ FAMILY MEMBER"/>
    <property type="match status" value="1"/>
</dbReference>
<dbReference type="InterPro" id="IPR027417">
    <property type="entry name" value="P-loop_NTPase"/>
</dbReference>
<dbReference type="PROSITE" id="PS51192">
    <property type="entry name" value="HELICASE_ATP_BIND_1"/>
    <property type="match status" value="1"/>
</dbReference>
<evidence type="ECO:0000256" key="3">
    <source>
        <dbReference type="ARBA" id="ARBA00022806"/>
    </source>
</evidence>
<dbReference type="GO" id="GO:0005737">
    <property type="term" value="C:cytoplasm"/>
    <property type="evidence" value="ECO:0007669"/>
    <property type="project" value="TreeGrafter"/>
</dbReference>
<dbReference type="FunFam" id="3.40.50.300:FF:001363">
    <property type="entry name" value="ATP-dependent DNA helicase RecQ"/>
    <property type="match status" value="1"/>
</dbReference>
<dbReference type="InterPro" id="IPR004589">
    <property type="entry name" value="DNA_helicase_ATP-dep_RecQ"/>
</dbReference>
<feature type="domain" description="Helicase C-terminal" evidence="9">
    <location>
        <begin position="218"/>
        <end position="368"/>
    </location>
</feature>
<evidence type="ECO:0000256" key="4">
    <source>
        <dbReference type="ARBA" id="ARBA00022840"/>
    </source>
</evidence>
<dbReference type="PROSITE" id="PS50077">
    <property type="entry name" value="HEAT_REPEAT"/>
    <property type="match status" value="1"/>
</dbReference>
<reference evidence="10" key="1">
    <citation type="journal article" date="2023" name="Int. J. Syst. Evol. Microbiol.">
        <title>Collibacillus ludicampi gen. nov., sp. nov., a new soil bacterium of the family Alicyclobacillaceae.</title>
        <authorList>
            <person name="Jojima T."/>
            <person name="Ioku Y."/>
            <person name="Fukuta Y."/>
            <person name="Shirasaka N."/>
            <person name="Matsumura Y."/>
            <person name="Mori M."/>
        </authorList>
    </citation>
    <scope>NUCLEOTIDE SEQUENCE</scope>
    <source>
        <strain evidence="10">TP075</strain>
    </source>
</reference>
<evidence type="ECO:0000259" key="8">
    <source>
        <dbReference type="PROSITE" id="PS51192"/>
    </source>
</evidence>
<organism evidence="10 11">
    <name type="scientific">Collibacillus ludicampi</name>
    <dbReference type="NCBI Taxonomy" id="2771369"/>
    <lineage>
        <taxon>Bacteria</taxon>
        <taxon>Bacillati</taxon>
        <taxon>Bacillota</taxon>
        <taxon>Bacilli</taxon>
        <taxon>Bacillales</taxon>
        <taxon>Alicyclobacillaceae</taxon>
        <taxon>Collibacillus</taxon>
    </lineage>
</organism>
<dbReference type="GO" id="GO:0009378">
    <property type="term" value="F:four-way junction helicase activity"/>
    <property type="evidence" value="ECO:0007669"/>
    <property type="project" value="TreeGrafter"/>
</dbReference>
<dbReference type="InterPro" id="IPR032284">
    <property type="entry name" value="RecQ_Zn-bd"/>
</dbReference>
<dbReference type="AlphaFoldDB" id="A0AAV4LF90"/>
<protein>
    <recommendedName>
        <fullName evidence="6">ATP-dependent DNA helicase RecQ</fullName>
    </recommendedName>
    <alternativeName>
        <fullName evidence="7">DNA 3'-5' helicase RecQ</fullName>
    </alternativeName>
</protein>
<evidence type="ECO:0000256" key="1">
    <source>
        <dbReference type="ARBA" id="ARBA00022741"/>
    </source>
</evidence>
<dbReference type="SUPFAM" id="SSF52540">
    <property type="entry name" value="P-loop containing nucleoside triphosphate hydrolases"/>
    <property type="match status" value="1"/>
</dbReference>
<dbReference type="SMART" id="SM00490">
    <property type="entry name" value="HELICc"/>
    <property type="match status" value="1"/>
</dbReference>
<dbReference type="GO" id="GO:0006281">
    <property type="term" value="P:DNA repair"/>
    <property type="evidence" value="ECO:0007669"/>
    <property type="project" value="TreeGrafter"/>
</dbReference>
<keyword evidence="3" id="KW-0347">Helicase</keyword>
<dbReference type="NCBIfam" id="TIGR00614">
    <property type="entry name" value="recQ_fam"/>
    <property type="match status" value="1"/>
</dbReference>
<dbReference type="Gene3D" id="3.40.50.300">
    <property type="entry name" value="P-loop containing nucleotide triphosphate hydrolases"/>
    <property type="match status" value="2"/>
</dbReference>
<dbReference type="InterPro" id="IPR011545">
    <property type="entry name" value="DEAD/DEAH_box_helicase_dom"/>
</dbReference>
<dbReference type="InterPro" id="IPR002464">
    <property type="entry name" value="DNA/RNA_helicase_DEAH_CS"/>
</dbReference>
<dbReference type="Pfam" id="PF00271">
    <property type="entry name" value="Helicase_C"/>
    <property type="match status" value="1"/>
</dbReference>
<dbReference type="GO" id="GO:0016787">
    <property type="term" value="F:hydrolase activity"/>
    <property type="evidence" value="ECO:0007669"/>
    <property type="project" value="UniProtKB-KW"/>
</dbReference>
<proteinExistence type="predicted"/>
<dbReference type="Pfam" id="PF16124">
    <property type="entry name" value="RecQ_Zn_bind"/>
    <property type="match status" value="1"/>
</dbReference>
<dbReference type="SMART" id="SM00487">
    <property type="entry name" value="DEXDc"/>
    <property type="match status" value="1"/>
</dbReference>
<dbReference type="InterPro" id="IPR021133">
    <property type="entry name" value="HEAT_type_2"/>
</dbReference>
<gene>
    <name evidence="10" type="ORF">DNHGIG_20400</name>
</gene>
<feature type="domain" description="Helicase ATP-binding" evidence="8">
    <location>
        <begin position="25"/>
        <end position="194"/>
    </location>
</feature>
<dbReference type="EMBL" id="BOQE01000001">
    <property type="protein sequence ID" value="GIM46491.1"/>
    <property type="molecule type" value="Genomic_DNA"/>
</dbReference>
<dbReference type="Pfam" id="PF13646">
    <property type="entry name" value="HEAT_2"/>
    <property type="match status" value="1"/>
</dbReference>
<accession>A0AAV4LF90</accession>
<dbReference type="InterPro" id="IPR011989">
    <property type="entry name" value="ARM-like"/>
</dbReference>
<dbReference type="InterPro" id="IPR004155">
    <property type="entry name" value="PBS_lyase_HEAT"/>
</dbReference>
<dbReference type="Gene3D" id="1.25.10.10">
    <property type="entry name" value="Leucine-rich Repeat Variant"/>
    <property type="match status" value="1"/>
</dbReference>
<keyword evidence="2" id="KW-0378">Hydrolase</keyword>
<dbReference type="Proteomes" id="UP001057291">
    <property type="component" value="Unassembled WGS sequence"/>
</dbReference>
<dbReference type="Pfam" id="PF00270">
    <property type="entry name" value="DEAD"/>
    <property type="match status" value="1"/>
</dbReference>
<dbReference type="GO" id="GO:0003677">
    <property type="term" value="F:DNA binding"/>
    <property type="evidence" value="ECO:0007669"/>
    <property type="project" value="UniProtKB-KW"/>
</dbReference>
<keyword evidence="5" id="KW-0238">DNA-binding</keyword>
<evidence type="ECO:0000259" key="9">
    <source>
        <dbReference type="PROSITE" id="PS51194"/>
    </source>
</evidence>
<evidence type="ECO:0000313" key="10">
    <source>
        <dbReference type="EMBL" id="GIM46491.1"/>
    </source>
</evidence>
<dbReference type="GO" id="GO:0043138">
    <property type="term" value="F:3'-5' DNA helicase activity"/>
    <property type="evidence" value="ECO:0007669"/>
    <property type="project" value="TreeGrafter"/>
</dbReference>
<sequence>MDALHEELKRWFGYDEFRPGQEEIIRTLLSGQDVLGIMTTGAGKSLCYQLPALMLPGLTLVISPLIALMQDQVQNLERRGIHCATFLNSSLTKREIVERMEGIRNGRYKIVYIAPERIRSREFMTLLSRTQVSLLVVDEAHCISEWGHDFRTDYLLIGSLRERIGQVPIMALTATATKEVQEDITVQLGIEDGARIIMGYDRPNLAFIFRRETTVENKYKEAVAFLRGQRGCGIIYTSSRGECEEFARLLRQQLGEEIAFYHAGMQAEERRQIQDAFIRGKFRIVVATNAFGMGIDKPDIRFVLHLHVPSSVEAYYQEAGRAGRDGKPSICMTIFTQRDRGIHHFFLKKEFPSEAEVDRLAQRLIDLHTEGEAVRIRWREFAGIQGFTEEKVSLLLHIWEQQGVLLIEEMDSQDAVVRFEKNAFAKKRNEVLMTISRLKLRRYGKLHSMVELLAAEGCRRQAILRYFGQEGFARPHPCCDRCDPGLLTGCYTPGPVDRYPWRDVLREILPADPPVVMPRLAKTEGEEAYAIGEARDEAGLPRLYELLKSPSVNTRRMAVSAIGKIRRAESVPYLLTLLKDVNPQVRQYTLKALRKIGDRQAKSYVEEMLKREDKEYNIREAQAILKEWSG</sequence>
<dbReference type="GO" id="GO:0005524">
    <property type="term" value="F:ATP binding"/>
    <property type="evidence" value="ECO:0007669"/>
    <property type="project" value="UniProtKB-KW"/>
</dbReference>
<dbReference type="RefSeq" id="WP_282199587.1">
    <property type="nucleotide sequence ID" value="NZ_BOQE01000001.1"/>
</dbReference>
<dbReference type="CDD" id="cd17920">
    <property type="entry name" value="DEXHc_RecQ"/>
    <property type="match status" value="1"/>
</dbReference>
<dbReference type="SUPFAM" id="SSF48371">
    <property type="entry name" value="ARM repeat"/>
    <property type="match status" value="1"/>
</dbReference>
<evidence type="ECO:0000256" key="5">
    <source>
        <dbReference type="ARBA" id="ARBA00023125"/>
    </source>
</evidence>
<dbReference type="PROSITE" id="PS51194">
    <property type="entry name" value="HELICASE_CTER"/>
    <property type="match status" value="1"/>
</dbReference>
<dbReference type="InterPro" id="IPR001650">
    <property type="entry name" value="Helicase_C-like"/>
</dbReference>
<dbReference type="PROSITE" id="PS00690">
    <property type="entry name" value="DEAH_ATP_HELICASE"/>
    <property type="match status" value="1"/>
</dbReference>
<comment type="caution">
    <text evidence="10">The sequence shown here is derived from an EMBL/GenBank/DDBJ whole genome shotgun (WGS) entry which is preliminary data.</text>
</comment>
<evidence type="ECO:0000256" key="7">
    <source>
        <dbReference type="ARBA" id="ARBA00044550"/>
    </source>
</evidence>
<evidence type="ECO:0000256" key="6">
    <source>
        <dbReference type="ARBA" id="ARBA00044535"/>
    </source>
</evidence>
<keyword evidence="11" id="KW-1185">Reference proteome</keyword>
<name>A0AAV4LF90_9BACL</name>
<dbReference type="InterPro" id="IPR016024">
    <property type="entry name" value="ARM-type_fold"/>
</dbReference>
<dbReference type="GO" id="GO:0006310">
    <property type="term" value="P:DNA recombination"/>
    <property type="evidence" value="ECO:0007669"/>
    <property type="project" value="InterPro"/>
</dbReference>
<dbReference type="InterPro" id="IPR014001">
    <property type="entry name" value="Helicase_ATP-bd"/>
</dbReference>